<dbReference type="InParanoid" id="A0A369K7G4"/>
<dbReference type="Proteomes" id="UP000076154">
    <property type="component" value="Unassembled WGS sequence"/>
</dbReference>
<feature type="region of interest" description="Disordered" evidence="1">
    <location>
        <begin position="212"/>
        <end position="235"/>
    </location>
</feature>
<name>A0A369K7G4_HYPMA</name>
<evidence type="ECO:0000313" key="2">
    <source>
        <dbReference type="EMBL" id="RDB29838.1"/>
    </source>
</evidence>
<dbReference type="AlphaFoldDB" id="A0A369K7G4"/>
<evidence type="ECO:0000256" key="1">
    <source>
        <dbReference type="SAM" id="MobiDB-lite"/>
    </source>
</evidence>
<keyword evidence="3" id="KW-1185">Reference proteome</keyword>
<reference evidence="2" key="1">
    <citation type="submission" date="2018-04" db="EMBL/GenBank/DDBJ databases">
        <title>Whole genome sequencing of Hypsizygus marmoreus.</title>
        <authorList>
            <person name="Choi I.-G."/>
            <person name="Min B."/>
            <person name="Kim J.-G."/>
            <person name="Kim S."/>
            <person name="Oh Y.-L."/>
            <person name="Kong W.-S."/>
            <person name="Park H."/>
            <person name="Jeong J."/>
            <person name="Song E.-S."/>
        </authorList>
    </citation>
    <scope>NUCLEOTIDE SEQUENCE [LARGE SCALE GENOMIC DNA]</scope>
    <source>
        <strain evidence="2">51987-8</strain>
    </source>
</reference>
<accession>A0A369K7G4</accession>
<comment type="caution">
    <text evidence="2">The sequence shown here is derived from an EMBL/GenBank/DDBJ whole genome shotgun (WGS) entry which is preliminary data.</text>
</comment>
<proteinExistence type="predicted"/>
<sequence length="248" mass="26700">MDFDAFANFVTRQLLLRQFETVLRRIRCLAHEEFPPASAAFPVWRAWALAAYQLAVEADYVRLMGRGVIDFPVSEDERFVDYKATTWLQVVLEWGQEVEDPLVLRDDRGCVMGASVANPIDVDGPVVVASIPAGWALSEPNALESPSMPPLEPQPRSPSLAVSSASAALDSAQETVGVLYAAIAAMRSGDTSVGRQLVEVAREGLDAVGSMMGTASDSIGGGSEEEGADDCVESDDDEMYADVVTKRV</sequence>
<gene>
    <name evidence="2" type="ORF">Hypma_013936</name>
</gene>
<feature type="compositionally biased region" description="Acidic residues" evidence="1">
    <location>
        <begin position="223"/>
        <end position="235"/>
    </location>
</feature>
<evidence type="ECO:0000313" key="3">
    <source>
        <dbReference type="Proteomes" id="UP000076154"/>
    </source>
</evidence>
<dbReference type="EMBL" id="LUEZ02000009">
    <property type="protein sequence ID" value="RDB29838.1"/>
    <property type="molecule type" value="Genomic_DNA"/>
</dbReference>
<organism evidence="2 3">
    <name type="scientific">Hypsizygus marmoreus</name>
    <name type="common">White beech mushroom</name>
    <name type="synonym">Agaricus marmoreus</name>
    <dbReference type="NCBI Taxonomy" id="39966"/>
    <lineage>
        <taxon>Eukaryota</taxon>
        <taxon>Fungi</taxon>
        <taxon>Dikarya</taxon>
        <taxon>Basidiomycota</taxon>
        <taxon>Agaricomycotina</taxon>
        <taxon>Agaricomycetes</taxon>
        <taxon>Agaricomycetidae</taxon>
        <taxon>Agaricales</taxon>
        <taxon>Tricholomatineae</taxon>
        <taxon>Lyophyllaceae</taxon>
        <taxon>Hypsizygus</taxon>
    </lineage>
</organism>
<protein>
    <submittedName>
        <fullName evidence="2">Uncharacterized protein</fullName>
    </submittedName>
</protein>